<reference evidence="2" key="1">
    <citation type="journal article" date="2023" name="Front. Plant Sci.">
        <title>Chromosomal-level genome assembly of Melastoma candidum provides insights into trichome evolution.</title>
        <authorList>
            <person name="Zhong Y."/>
            <person name="Wu W."/>
            <person name="Sun C."/>
            <person name="Zou P."/>
            <person name="Liu Y."/>
            <person name="Dai S."/>
            <person name="Zhou R."/>
        </authorList>
    </citation>
    <scope>NUCLEOTIDE SEQUENCE [LARGE SCALE GENOMIC DNA]</scope>
</reference>
<keyword evidence="2" id="KW-1185">Reference proteome</keyword>
<gene>
    <name evidence="1" type="ORF">MLD38_030293</name>
</gene>
<name>A0ACB9MPT7_9MYRT</name>
<organism evidence="1 2">
    <name type="scientific">Melastoma candidum</name>
    <dbReference type="NCBI Taxonomy" id="119954"/>
    <lineage>
        <taxon>Eukaryota</taxon>
        <taxon>Viridiplantae</taxon>
        <taxon>Streptophyta</taxon>
        <taxon>Embryophyta</taxon>
        <taxon>Tracheophyta</taxon>
        <taxon>Spermatophyta</taxon>
        <taxon>Magnoliopsida</taxon>
        <taxon>eudicotyledons</taxon>
        <taxon>Gunneridae</taxon>
        <taxon>Pentapetalae</taxon>
        <taxon>rosids</taxon>
        <taxon>malvids</taxon>
        <taxon>Myrtales</taxon>
        <taxon>Melastomataceae</taxon>
        <taxon>Melastomatoideae</taxon>
        <taxon>Melastomateae</taxon>
        <taxon>Melastoma</taxon>
    </lineage>
</organism>
<comment type="caution">
    <text evidence="1">The sequence shown here is derived from an EMBL/GenBank/DDBJ whole genome shotgun (WGS) entry which is preliminary data.</text>
</comment>
<sequence length="112" mass="12632">MPAPSVMSIFSTFPLFQPKHWINVPSVSPTILRTRRMPSSPSRTVVSAYASSPRPRNAPEATPWCPSTILGMDHSRIVPRGIRHTPQCICQRTRGRRIGVTEFKRSVSEIMF</sequence>
<evidence type="ECO:0000313" key="2">
    <source>
        <dbReference type="Proteomes" id="UP001057402"/>
    </source>
</evidence>
<accession>A0ACB9MPT7</accession>
<dbReference type="Proteomes" id="UP001057402">
    <property type="component" value="Chromosome 9"/>
</dbReference>
<dbReference type="EMBL" id="CM042888">
    <property type="protein sequence ID" value="KAI4324841.1"/>
    <property type="molecule type" value="Genomic_DNA"/>
</dbReference>
<proteinExistence type="predicted"/>
<protein>
    <submittedName>
        <fullName evidence="1">Uncharacterized protein</fullName>
    </submittedName>
</protein>
<evidence type="ECO:0000313" key="1">
    <source>
        <dbReference type="EMBL" id="KAI4324841.1"/>
    </source>
</evidence>